<evidence type="ECO:0000313" key="10">
    <source>
        <dbReference type="Proteomes" id="UP001317629"/>
    </source>
</evidence>
<keyword evidence="5" id="KW-0238">DNA-binding</keyword>
<keyword evidence="7" id="KW-0233">DNA recombination</keyword>
<evidence type="ECO:0000256" key="1">
    <source>
        <dbReference type="ARBA" id="ARBA00010529"/>
    </source>
</evidence>
<keyword evidence="4" id="KW-0805">Transcription regulation</keyword>
<organism evidence="9 10">
    <name type="scientific">Methylocystis iwaonis</name>
    <dbReference type="NCBI Taxonomy" id="2885079"/>
    <lineage>
        <taxon>Bacteria</taxon>
        <taxon>Pseudomonadati</taxon>
        <taxon>Pseudomonadota</taxon>
        <taxon>Alphaproteobacteria</taxon>
        <taxon>Hyphomicrobiales</taxon>
        <taxon>Methylocystaceae</taxon>
        <taxon>Methylocystis</taxon>
    </lineage>
</organism>
<dbReference type="PANTHER" id="PTHR33175:SF2">
    <property type="entry name" value="INTEGRATION HOST FACTOR SUBUNIT ALPHA"/>
    <property type="match status" value="1"/>
</dbReference>
<evidence type="ECO:0000256" key="6">
    <source>
        <dbReference type="ARBA" id="ARBA00023163"/>
    </source>
</evidence>
<keyword evidence="6" id="KW-0804">Transcription</keyword>
<name>A0ABM8EF70_9HYPH</name>
<evidence type="ECO:0000256" key="5">
    <source>
        <dbReference type="ARBA" id="ARBA00023125"/>
    </source>
</evidence>
<sequence>MKSTHHSQGAVTRADLRTAVYDACSGLARREAADLVDLMLAEIGEALVSGEPVKLRGFGAFNVRCKRPGVGRNPKTKTPAPIVARRVLTFKAAPGLIARLNQPPAEL</sequence>
<dbReference type="PRINTS" id="PR01727">
    <property type="entry name" value="DNABINDINGHU"/>
</dbReference>
<keyword evidence="10" id="KW-1185">Reference proteome</keyword>
<accession>A0ABM8EF70</accession>
<dbReference type="RefSeq" id="WP_281932815.1">
    <property type="nucleotide sequence ID" value="NZ_AP027146.1"/>
</dbReference>
<dbReference type="SMART" id="SM00411">
    <property type="entry name" value="BHL"/>
    <property type="match status" value="1"/>
</dbReference>
<protein>
    <recommendedName>
        <fullName evidence="2">Integration host factor subunit alpha</fullName>
    </recommendedName>
</protein>
<evidence type="ECO:0000256" key="2">
    <source>
        <dbReference type="ARBA" id="ARBA00018329"/>
    </source>
</evidence>
<dbReference type="InterPro" id="IPR010992">
    <property type="entry name" value="IHF-like_DNA-bd_dom_sf"/>
</dbReference>
<evidence type="ECO:0000256" key="3">
    <source>
        <dbReference type="ARBA" id="ARBA00022845"/>
    </source>
</evidence>
<dbReference type="InterPro" id="IPR005684">
    <property type="entry name" value="IHF_alpha"/>
</dbReference>
<dbReference type="Proteomes" id="UP001317629">
    <property type="component" value="Plasmid pSS37A-Re-4"/>
</dbReference>
<proteinExistence type="inferred from homology"/>
<dbReference type="InterPro" id="IPR000119">
    <property type="entry name" value="Hist_DNA-bd"/>
</dbReference>
<dbReference type="Pfam" id="PF00216">
    <property type="entry name" value="Bac_DNA_binding"/>
    <property type="match status" value="1"/>
</dbReference>
<dbReference type="EMBL" id="AP027146">
    <property type="protein sequence ID" value="BDV36700.1"/>
    <property type="molecule type" value="Genomic_DNA"/>
</dbReference>
<evidence type="ECO:0000256" key="4">
    <source>
        <dbReference type="ARBA" id="ARBA00023015"/>
    </source>
</evidence>
<evidence type="ECO:0000313" key="9">
    <source>
        <dbReference type="EMBL" id="BDV36700.1"/>
    </source>
</evidence>
<evidence type="ECO:0000256" key="7">
    <source>
        <dbReference type="ARBA" id="ARBA00023172"/>
    </source>
</evidence>
<keyword evidence="9" id="KW-0614">Plasmid</keyword>
<keyword evidence="3" id="KW-0810">Translation regulation</keyword>
<dbReference type="SUPFAM" id="SSF47729">
    <property type="entry name" value="IHF-like DNA-binding proteins"/>
    <property type="match status" value="1"/>
</dbReference>
<evidence type="ECO:0000256" key="8">
    <source>
        <dbReference type="RuleBase" id="RU003939"/>
    </source>
</evidence>
<dbReference type="PANTHER" id="PTHR33175">
    <property type="entry name" value="DNA-BINDING PROTEIN HU"/>
    <property type="match status" value="1"/>
</dbReference>
<gene>
    <name evidence="9" type="primary">ihfA_2</name>
    <name evidence="9" type="ORF">SS37A_42300</name>
</gene>
<dbReference type="Gene3D" id="4.10.520.10">
    <property type="entry name" value="IHF-like DNA-binding proteins"/>
    <property type="match status" value="1"/>
</dbReference>
<geneLocation type="plasmid" evidence="9 10">
    <name>pSS37A-Re-4</name>
</geneLocation>
<dbReference type="CDD" id="cd13835">
    <property type="entry name" value="IHF_A"/>
    <property type="match status" value="1"/>
</dbReference>
<reference evidence="9 10" key="1">
    <citation type="journal article" date="2023" name="Int. J. Syst. Evol. Microbiol.">
        <title>Methylocystis iwaonis sp. nov., a type II methane-oxidizing bacterium from surface soil of a rice paddy field in Japan, and emended description of the genus Methylocystis (ex Whittenbury et al. 1970) Bowman et al. 1993.</title>
        <authorList>
            <person name="Kaise H."/>
            <person name="Sawadogo J.B."/>
            <person name="Alam M.S."/>
            <person name="Ueno C."/>
            <person name="Dianou D."/>
            <person name="Shinjo R."/>
            <person name="Asakawa S."/>
        </authorList>
    </citation>
    <scope>NUCLEOTIDE SEQUENCE [LARGE SCALE GENOMIC DNA]</scope>
    <source>
        <strain evidence="9 10">SS37A-Re</strain>
    </source>
</reference>
<comment type="similarity">
    <text evidence="1 8">Belongs to the bacterial histone-like protein family.</text>
</comment>